<dbReference type="Gene3D" id="3.40.30.10">
    <property type="entry name" value="Glutaredoxin"/>
    <property type="match status" value="1"/>
</dbReference>
<protein>
    <submittedName>
        <fullName evidence="1">(2Fe-2S) ferredoxin domain-containing protein</fullName>
    </submittedName>
</protein>
<evidence type="ECO:0000313" key="1">
    <source>
        <dbReference type="EMBL" id="BDS11208.1"/>
    </source>
</evidence>
<organism evidence="1 2">
    <name type="scientific">Aureispira anguillae</name>
    <dbReference type="NCBI Taxonomy" id="2864201"/>
    <lineage>
        <taxon>Bacteria</taxon>
        <taxon>Pseudomonadati</taxon>
        <taxon>Bacteroidota</taxon>
        <taxon>Saprospiria</taxon>
        <taxon>Saprospirales</taxon>
        <taxon>Saprospiraceae</taxon>
        <taxon>Aureispira</taxon>
    </lineage>
</organism>
<dbReference type="Proteomes" id="UP001060919">
    <property type="component" value="Chromosome"/>
</dbReference>
<dbReference type="EMBL" id="AP026867">
    <property type="protein sequence ID" value="BDS11208.1"/>
    <property type="molecule type" value="Genomic_DNA"/>
</dbReference>
<proteinExistence type="predicted"/>
<reference evidence="1" key="1">
    <citation type="submission" date="2022-09" db="EMBL/GenBank/DDBJ databases">
        <title>Aureispira anguillicida sp. nov., isolated from Leptocephalus of Japanese eel Anguilla japonica.</title>
        <authorList>
            <person name="Yuasa K."/>
            <person name="Mekata T."/>
            <person name="Ikunari K."/>
        </authorList>
    </citation>
    <scope>NUCLEOTIDE SEQUENCE</scope>
    <source>
        <strain evidence="1">EL160426</strain>
    </source>
</reference>
<dbReference type="RefSeq" id="WP_264792411.1">
    <property type="nucleotide sequence ID" value="NZ_AP026867.1"/>
</dbReference>
<evidence type="ECO:0000313" key="2">
    <source>
        <dbReference type="Proteomes" id="UP001060919"/>
    </source>
</evidence>
<dbReference type="Pfam" id="PF01257">
    <property type="entry name" value="2Fe-2S_thioredx"/>
    <property type="match status" value="1"/>
</dbReference>
<dbReference type="KEGG" id="aup:AsAng_0019190"/>
<accession>A0A915YDT9</accession>
<dbReference type="AlphaFoldDB" id="A0A915YDT9"/>
<dbReference type="InterPro" id="IPR036249">
    <property type="entry name" value="Thioredoxin-like_sf"/>
</dbReference>
<name>A0A915YDT9_9BACT</name>
<sequence length="268" mass="30841">MGKDLSKVTTTIYFCDGGSCRKAGSEQVVRTARAYLRNKDLWHETHTIRTRCNGRCEDAPTCIVQSGNYWYKELSADKITRIIESHIATSEPLKSDLIYMDGFSAVQSDKERPRILPKPFFEKEDALWGNCWYTKGFSSDQYLYPLFLYLKENAKETTITFNKERAFALKSLAGITYTDDYKLFLHFDDGANISLNIGAVPKTEPLEEQQNKITSTTYFIVQQTKQRKIRFTNKMGKVIASIHLANNEPQIWNYLLTIQLQGLKDPTE</sequence>
<dbReference type="SUPFAM" id="SSF52833">
    <property type="entry name" value="Thioredoxin-like"/>
    <property type="match status" value="1"/>
</dbReference>
<keyword evidence="2" id="KW-1185">Reference proteome</keyword>
<dbReference type="CDD" id="cd02980">
    <property type="entry name" value="TRX_Fd_family"/>
    <property type="match status" value="1"/>
</dbReference>
<gene>
    <name evidence="1" type="ORF">AsAng_0019190</name>
</gene>